<sequence>MYVIIVGAGRVGQNLANSLIRQGITVTLIEDNEVKSSEVANEINAMVIKGDATNIKILEEADISEADVFVAATGHDEVNLLTSVLAQKYENIKKIIARVNELEHVEAFNRVGIKITVSPESTVATYLERIITRPKIADLIVLGRGTTELLDIKIENKKLFGKRVLDYSPTENYMVCAVYEDNELIIPQEDTLFYKDQRISVLTKSDYVDEVTNFFAS</sequence>
<evidence type="ECO:0000313" key="11">
    <source>
        <dbReference type="Proteomes" id="UP000217528"/>
    </source>
</evidence>
<dbReference type="InterPro" id="IPR006037">
    <property type="entry name" value="RCK_C"/>
</dbReference>
<keyword evidence="6" id="KW-0406">Ion transport</keyword>
<name>A0A2A2HB31_9EURY</name>
<dbReference type="PROSITE" id="PS51202">
    <property type="entry name" value="RCK_C"/>
    <property type="match status" value="1"/>
</dbReference>
<gene>
    <name evidence="10" type="primary">trkA_1</name>
    <name evidence="9" type="ORF">ASJ82_04690</name>
    <name evidence="10" type="ORF">MSCUN_00760</name>
</gene>
<dbReference type="PANTHER" id="PTHR43833">
    <property type="entry name" value="POTASSIUM CHANNEL PROTEIN 2-RELATED-RELATED"/>
    <property type="match status" value="1"/>
</dbReference>
<keyword evidence="2" id="KW-0813">Transport</keyword>
<dbReference type="AlphaFoldDB" id="A0A2A2HB31"/>
<dbReference type="EMBL" id="LWMS01000002">
    <property type="protein sequence ID" value="PWL09015.1"/>
    <property type="molecule type" value="Genomic_DNA"/>
</dbReference>
<evidence type="ECO:0000259" key="8">
    <source>
        <dbReference type="PROSITE" id="PS51202"/>
    </source>
</evidence>
<comment type="caution">
    <text evidence="9">The sequence shown here is derived from an EMBL/GenBank/DDBJ whole genome shotgun (WGS) entry which is preliminary data.</text>
</comment>
<dbReference type="Gene3D" id="3.30.70.1450">
    <property type="entry name" value="Regulator of K+ conductance, C-terminal domain"/>
    <property type="match status" value="1"/>
</dbReference>
<evidence type="ECO:0000259" key="7">
    <source>
        <dbReference type="PROSITE" id="PS51201"/>
    </source>
</evidence>
<dbReference type="SUPFAM" id="SSF51735">
    <property type="entry name" value="NAD(P)-binding Rossmann-fold domains"/>
    <property type="match status" value="1"/>
</dbReference>
<keyword evidence="4" id="KW-0630">Potassium</keyword>
<evidence type="ECO:0000256" key="5">
    <source>
        <dbReference type="ARBA" id="ARBA00023027"/>
    </source>
</evidence>
<dbReference type="InterPro" id="IPR036721">
    <property type="entry name" value="RCK_C_sf"/>
</dbReference>
<feature type="domain" description="RCK N-terminal" evidence="7">
    <location>
        <begin position="1"/>
        <end position="119"/>
    </location>
</feature>
<dbReference type="EMBL" id="LMVN01000029">
    <property type="protein sequence ID" value="PAV06520.1"/>
    <property type="molecule type" value="Genomic_DNA"/>
</dbReference>
<dbReference type="Gene3D" id="3.40.50.720">
    <property type="entry name" value="NAD(P)-binding Rossmann-like Domain"/>
    <property type="match status" value="1"/>
</dbReference>
<organism evidence="9 11">
    <name type="scientific">Methanosphaera cuniculi</name>
    <dbReference type="NCBI Taxonomy" id="1077256"/>
    <lineage>
        <taxon>Archaea</taxon>
        <taxon>Methanobacteriati</taxon>
        <taxon>Methanobacteriota</taxon>
        <taxon>Methanomada group</taxon>
        <taxon>Methanobacteria</taxon>
        <taxon>Methanobacteriales</taxon>
        <taxon>Methanobacteriaceae</taxon>
        <taxon>Methanosphaera</taxon>
    </lineage>
</organism>
<keyword evidence="11" id="KW-1185">Reference proteome</keyword>
<evidence type="ECO:0000256" key="2">
    <source>
        <dbReference type="ARBA" id="ARBA00022448"/>
    </source>
</evidence>
<evidence type="ECO:0000313" key="9">
    <source>
        <dbReference type="EMBL" id="PAV06520.1"/>
    </source>
</evidence>
<evidence type="ECO:0000313" key="12">
    <source>
        <dbReference type="Proteomes" id="UP000246004"/>
    </source>
</evidence>
<evidence type="ECO:0000256" key="1">
    <source>
        <dbReference type="ARBA" id="ARBA00003660"/>
    </source>
</evidence>
<dbReference type="PANTHER" id="PTHR43833:SF5">
    <property type="entry name" value="TRK SYSTEM POTASSIUM UPTAKE PROTEIN TRKA"/>
    <property type="match status" value="1"/>
</dbReference>
<accession>A0A2A2HB31</accession>
<evidence type="ECO:0000256" key="6">
    <source>
        <dbReference type="ARBA" id="ARBA00023065"/>
    </source>
</evidence>
<dbReference type="GO" id="GO:0005886">
    <property type="term" value="C:plasma membrane"/>
    <property type="evidence" value="ECO:0007669"/>
    <property type="project" value="InterPro"/>
</dbReference>
<dbReference type="SUPFAM" id="SSF116726">
    <property type="entry name" value="TrkA C-terminal domain-like"/>
    <property type="match status" value="1"/>
</dbReference>
<dbReference type="RefSeq" id="WP_095609374.1">
    <property type="nucleotide sequence ID" value="NZ_CAUHCB010000021.1"/>
</dbReference>
<evidence type="ECO:0000313" key="10">
    <source>
        <dbReference type="EMBL" id="PWL09015.1"/>
    </source>
</evidence>
<dbReference type="InterPro" id="IPR003148">
    <property type="entry name" value="RCK_N"/>
</dbReference>
<dbReference type="InterPro" id="IPR050721">
    <property type="entry name" value="Trk_Ktr_HKT_K-transport"/>
</dbReference>
<dbReference type="OrthoDB" id="24929at2157"/>
<dbReference type="Proteomes" id="UP000246004">
    <property type="component" value="Unassembled WGS sequence"/>
</dbReference>
<dbReference type="InterPro" id="IPR006036">
    <property type="entry name" value="K_uptake_TrkA"/>
</dbReference>
<dbReference type="Pfam" id="PF02080">
    <property type="entry name" value="TrkA_C"/>
    <property type="match status" value="1"/>
</dbReference>
<protein>
    <submittedName>
        <fullName evidence="9">Potassium transporter TrkA</fullName>
    </submittedName>
    <submittedName>
        <fullName evidence="10">Trk system potassium uptake protein TrkA</fullName>
    </submittedName>
</protein>
<evidence type="ECO:0000256" key="3">
    <source>
        <dbReference type="ARBA" id="ARBA00022538"/>
    </source>
</evidence>
<dbReference type="GO" id="GO:0015079">
    <property type="term" value="F:potassium ion transmembrane transporter activity"/>
    <property type="evidence" value="ECO:0007669"/>
    <property type="project" value="InterPro"/>
</dbReference>
<dbReference type="Pfam" id="PF02254">
    <property type="entry name" value="TrkA_N"/>
    <property type="match status" value="1"/>
</dbReference>
<proteinExistence type="predicted"/>
<reference evidence="10 12" key="1">
    <citation type="submission" date="2016-04" db="EMBL/GenBank/DDBJ databases">
        <title>Genome sequence of Methanosphaera cuniculi DSM 4103.</title>
        <authorList>
            <person name="Poehlein A."/>
            <person name="Seedorf H."/>
            <person name="Daniel R."/>
        </authorList>
    </citation>
    <scope>NUCLEOTIDE SEQUENCE [LARGE SCALE GENOMIC DNA]</scope>
    <source>
        <strain evidence="10 12">DSM 4103</strain>
    </source>
</reference>
<comment type="function">
    <text evidence="1">Part of a potassium transport system.</text>
</comment>
<keyword evidence="3" id="KW-0633">Potassium transport</keyword>
<dbReference type="Proteomes" id="UP000217528">
    <property type="component" value="Unassembled WGS sequence"/>
</dbReference>
<keyword evidence="5" id="KW-0520">NAD</keyword>
<dbReference type="InterPro" id="IPR036291">
    <property type="entry name" value="NAD(P)-bd_dom_sf"/>
</dbReference>
<dbReference type="PROSITE" id="PS51201">
    <property type="entry name" value="RCK_N"/>
    <property type="match status" value="1"/>
</dbReference>
<evidence type="ECO:0000256" key="4">
    <source>
        <dbReference type="ARBA" id="ARBA00022958"/>
    </source>
</evidence>
<dbReference type="PRINTS" id="PR00335">
    <property type="entry name" value="KUPTAKETRKA"/>
</dbReference>
<reference evidence="9 11" key="2">
    <citation type="journal article" date="2017" name="BMC Genomics">
        <title>Genomic analysis of methanogenic archaea reveals a shift towards energy conservation.</title>
        <authorList>
            <person name="Gilmore S.P."/>
            <person name="Henske J.K."/>
            <person name="Sexton J.A."/>
            <person name="Solomon K.V."/>
            <person name="Seppala S."/>
            <person name="Yoo J.I."/>
            <person name="Huyett L.M."/>
            <person name="Pressman A."/>
            <person name="Cogan J.Z."/>
            <person name="Kivenson V."/>
            <person name="Peng X."/>
            <person name="Tan Y."/>
            <person name="Valentine D.L."/>
            <person name="O'Malley M.A."/>
        </authorList>
    </citation>
    <scope>NUCLEOTIDE SEQUENCE [LARGE SCALE GENOMIC DNA]</scope>
    <source>
        <strain evidence="9 11">1R-7</strain>
    </source>
</reference>
<feature type="domain" description="RCK C-terminal" evidence="8">
    <location>
        <begin position="137"/>
        <end position="217"/>
    </location>
</feature>